<dbReference type="Proteomes" id="UP000295680">
    <property type="component" value="Unassembled WGS sequence"/>
</dbReference>
<sequence>MTDLHGGRAASAGESEFAGRLKTLAGRACPERPAGRVGALLNRILVYARPNQVPFLRPYVSTERSGFVLAGAKAKDRMQSLDDANYEGVALWDPAAYETYTATVDAPFQLPKNQLLPMSLDDVLDQQLVAGGAAALTPTGYIPAGDTDALKAAVGQVKQLRRTDVIFVVPLDVSLLGRAFIRQTTAILADADCPVGLVLGRQYDPLAQDTARIIPNLRTLAATVDLMPLRTDFNALDLVAHGAFAGAIGTGGTVRHTINPEEKSLARIKDQSPSVLFPELVCWWKGSKIADLYGARPGPRCGCAVCDEQQLTRFLRRTHQNEAHAHAVAVWEQWAGYMLEKPTMKDRAEFWRTLCASSLQEHQFITHRLQRKEPLKPQKPVEVWATLPAWPDS</sequence>
<keyword evidence="2" id="KW-1185">Reference proteome</keyword>
<protein>
    <recommendedName>
        <fullName evidence="3">tRNA-guanine family transglycosylase</fullName>
    </recommendedName>
</protein>
<dbReference type="EMBL" id="SLWS01000020">
    <property type="protein sequence ID" value="TCO45872.1"/>
    <property type="molecule type" value="Genomic_DNA"/>
</dbReference>
<comment type="caution">
    <text evidence="1">The sequence shown here is derived from an EMBL/GenBank/DDBJ whole genome shotgun (WGS) entry which is preliminary data.</text>
</comment>
<evidence type="ECO:0000313" key="1">
    <source>
        <dbReference type="EMBL" id="TCO45872.1"/>
    </source>
</evidence>
<dbReference type="AlphaFoldDB" id="A0A4R2IMW7"/>
<proteinExistence type="predicted"/>
<name>A0A4R2IMW7_9PSEU</name>
<evidence type="ECO:0008006" key="3">
    <source>
        <dbReference type="Google" id="ProtNLM"/>
    </source>
</evidence>
<gene>
    <name evidence="1" type="ORF">EV192_12058</name>
</gene>
<evidence type="ECO:0000313" key="2">
    <source>
        <dbReference type="Proteomes" id="UP000295680"/>
    </source>
</evidence>
<organism evidence="1 2">
    <name type="scientific">Actinocrispum wychmicini</name>
    <dbReference type="NCBI Taxonomy" id="1213861"/>
    <lineage>
        <taxon>Bacteria</taxon>
        <taxon>Bacillati</taxon>
        <taxon>Actinomycetota</taxon>
        <taxon>Actinomycetes</taxon>
        <taxon>Pseudonocardiales</taxon>
        <taxon>Pseudonocardiaceae</taxon>
        <taxon>Actinocrispum</taxon>
    </lineage>
</organism>
<reference evidence="1 2" key="1">
    <citation type="submission" date="2019-03" db="EMBL/GenBank/DDBJ databases">
        <title>Genomic Encyclopedia of Type Strains, Phase IV (KMG-IV): sequencing the most valuable type-strain genomes for metagenomic binning, comparative biology and taxonomic classification.</title>
        <authorList>
            <person name="Goeker M."/>
        </authorList>
    </citation>
    <scope>NUCLEOTIDE SEQUENCE [LARGE SCALE GENOMIC DNA]</scope>
    <source>
        <strain evidence="1 2">DSM 45934</strain>
    </source>
</reference>
<accession>A0A4R2IMW7</accession>